<keyword evidence="3" id="KW-1133">Transmembrane helix</keyword>
<feature type="coiled-coil region" evidence="5">
    <location>
        <begin position="211"/>
        <end position="267"/>
    </location>
</feature>
<evidence type="ECO:0000256" key="6">
    <source>
        <dbReference type="SAM" id="MobiDB-lite"/>
    </source>
</evidence>
<dbReference type="Pfam" id="PF09731">
    <property type="entry name" value="Mitofilin"/>
    <property type="match status" value="1"/>
</dbReference>
<comment type="caution">
    <text evidence="7">The sequence shown here is derived from an EMBL/GenBank/DDBJ whole genome shotgun (WGS) entry which is preliminary data.</text>
</comment>
<proteinExistence type="predicted"/>
<feature type="compositionally biased region" description="Basic and acidic residues" evidence="6">
    <location>
        <begin position="1"/>
        <end position="50"/>
    </location>
</feature>
<dbReference type="GO" id="GO:0016020">
    <property type="term" value="C:membrane"/>
    <property type="evidence" value="ECO:0007669"/>
    <property type="project" value="UniProtKB-SubCell"/>
</dbReference>
<keyword evidence="8" id="KW-1185">Reference proteome</keyword>
<sequence length="436" mass="45466">MAKSKNQKDLSADDSAKDAARNETDEKLKEAASEIPAEEPHTTPDEKADEPPGDPVTEDSRTETEEVPHELLEAEPEADIMSDDAEARAAAEALQEEPLHHDDASTNTDAEQQPASPPPAQHQGSIWPAVFGGVIAALLGFIAGRGDMLEAYLPASMQRQTVDLAPVEAQTAALAETDEALAARLEAVEEAAAAIPTTQSVAPDEALMASVDALQSSVVQLTTRLETLEAQPAPAPSEPVADNSEEIAALQSVLAELQARLSDDDARERTEAERALAQAALTRVVTAVDAGEAFEPALGALEEVAPVEVPDALRAAAAEGVPTMAALRDGFPDAARAGLSAARADVPETDVQGIGGFLRRQLNARSVSPREGSDPDAVLSRAEAALKSGDLDAALGEMDALPEAAKSAMQDWLEGARARQAARAATKSLSDSLTVN</sequence>
<keyword evidence="2" id="KW-0812">Transmembrane</keyword>
<dbReference type="RefSeq" id="WP_219498545.1">
    <property type="nucleotide sequence ID" value="NZ_JAHXDN010000001.1"/>
</dbReference>
<evidence type="ECO:0000256" key="5">
    <source>
        <dbReference type="SAM" id="Coils"/>
    </source>
</evidence>
<feature type="compositionally biased region" description="Acidic residues" evidence="6">
    <location>
        <begin position="73"/>
        <end position="84"/>
    </location>
</feature>
<keyword evidence="4" id="KW-0472">Membrane</keyword>
<evidence type="ECO:0008006" key="9">
    <source>
        <dbReference type="Google" id="ProtNLM"/>
    </source>
</evidence>
<evidence type="ECO:0000313" key="8">
    <source>
        <dbReference type="Proteomes" id="UP001138661"/>
    </source>
</evidence>
<dbReference type="Proteomes" id="UP001138661">
    <property type="component" value="Unassembled WGS sequence"/>
</dbReference>
<protein>
    <recommendedName>
        <fullName evidence="9">Mitochondrial inner membrane protein</fullName>
    </recommendedName>
</protein>
<dbReference type="InterPro" id="IPR019133">
    <property type="entry name" value="MIC60"/>
</dbReference>
<comment type="subcellular location">
    <subcellularLocation>
        <location evidence="1">Membrane</location>
    </subcellularLocation>
</comment>
<keyword evidence="5" id="KW-0175">Coiled coil</keyword>
<feature type="compositionally biased region" description="Basic and acidic residues" evidence="6">
    <location>
        <begin position="58"/>
        <end position="72"/>
    </location>
</feature>
<evidence type="ECO:0000256" key="1">
    <source>
        <dbReference type="ARBA" id="ARBA00004370"/>
    </source>
</evidence>
<accession>A0A9X1JYY8</accession>
<organism evidence="7 8">
    <name type="scientific">Roseobacter insulae</name>
    <dbReference type="NCBI Taxonomy" id="2859783"/>
    <lineage>
        <taxon>Bacteria</taxon>
        <taxon>Pseudomonadati</taxon>
        <taxon>Pseudomonadota</taxon>
        <taxon>Alphaproteobacteria</taxon>
        <taxon>Rhodobacterales</taxon>
        <taxon>Roseobacteraceae</taxon>
        <taxon>Roseobacter</taxon>
    </lineage>
</organism>
<dbReference type="AlphaFoldDB" id="A0A9X1JYY8"/>
<feature type="region of interest" description="Disordered" evidence="6">
    <location>
        <begin position="1"/>
        <end position="124"/>
    </location>
</feature>
<evidence type="ECO:0000313" key="7">
    <source>
        <dbReference type="EMBL" id="MBW4706679.1"/>
    </source>
</evidence>
<reference evidence="7" key="1">
    <citation type="submission" date="2021-07" db="EMBL/GenBank/DDBJ databases">
        <title>Roseobacter insulae sp. nov., isolated from a tidal flat.</title>
        <authorList>
            <person name="Park S."/>
            <person name="Yoon J.-H."/>
        </authorList>
    </citation>
    <scope>NUCLEOTIDE SEQUENCE</scope>
    <source>
        <strain evidence="7">YSTF-M11</strain>
    </source>
</reference>
<dbReference type="EMBL" id="JAHXDN010000001">
    <property type="protein sequence ID" value="MBW4706679.1"/>
    <property type="molecule type" value="Genomic_DNA"/>
</dbReference>
<name>A0A9X1JYY8_9RHOB</name>
<evidence type="ECO:0000256" key="4">
    <source>
        <dbReference type="ARBA" id="ARBA00023136"/>
    </source>
</evidence>
<gene>
    <name evidence="7" type="ORF">KX928_02655</name>
</gene>
<evidence type="ECO:0000256" key="3">
    <source>
        <dbReference type="ARBA" id="ARBA00022989"/>
    </source>
</evidence>
<evidence type="ECO:0000256" key="2">
    <source>
        <dbReference type="ARBA" id="ARBA00022692"/>
    </source>
</evidence>